<name>E5XVD9_SEGRC</name>
<comment type="caution">
    <text evidence="1">The sequence shown here is derived from an EMBL/GenBank/DDBJ whole genome shotgun (WGS) entry which is preliminary data.</text>
</comment>
<evidence type="ECO:0000313" key="2">
    <source>
        <dbReference type="Proteomes" id="UP000004816"/>
    </source>
</evidence>
<sequence length="142" mass="16063">MIERSAFVGKSVQVSKSATNGWYSVIAIPTPAARPPLTVLPKKAPPWLLKQLGVPIRMQDPAFDGAFGVWGPSIPFAFDVLDARTRQWMLADPRFHAWPLQFQDANLLTWADSYPEPEQIAPKLDLLHEFLDRTDPRIWQQG</sequence>
<evidence type="ECO:0000313" key="1">
    <source>
        <dbReference type="EMBL" id="EFV11679.1"/>
    </source>
</evidence>
<dbReference type="AlphaFoldDB" id="E5XVD9"/>
<dbReference type="EMBL" id="ACZI02000001">
    <property type="protein sequence ID" value="EFV11679.1"/>
    <property type="molecule type" value="Genomic_DNA"/>
</dbReference>
<dbReference type="Proteomes" id="UP000004816">
    <property type="component" value="Unassembled WGS sequence"/>
</dbReference>
<accession>E5XVD9</accession>
<dbReference type="RefSeq" id="WP_007472497.1">
    <property type="nucleotide sequence ID" value="NZ_KI391953.1"/>
</dbReference>
<dbReference type="HOGENOM" id="CLU_1814475_0_0_11"/>
<dbReference type="STRING" id="679197.HMPREF9336_03461"/>
<protein>
    <submittedName>
        <fullName evidence="1">Uncharacterized protein</fullName>
    </submittedName>
</protein>
<keyword evidence="2" id="KW-1185">Reference proteome</keyword>
<proteinExistence type="predicted"/>
<gene>
    <name evidence="1" type="ORF">HMPREF9336_03461</name>
</gene>
<dbReference type="OrthoDB" id="3429251at2"/>
<organism evidence="1 2">
    <name type="scientific">Segniliparus rugosus (strain ATCC BAA-974 / DSM 45345 / CCUG 50838 / CIP 108380 / JCM 13579 / CDC 945)</name>
    <dbReference type="NCBI Taxonomy" id="679197"/>
    <lineage>
        <taxon>Bacteria</taxon>
        <taxon>Bacillati</taxon>
        <taxon>Actinomycetota</taxon>
        <taxon>Actinomycetes</taxon>
        <taxon>Mycobacteriales</taxon>
        <taxon>Segniliparaceae</taxon>
        <taxon>Segniliparus</taxon>
    </lineage>
</organism>
<reference evidence="1 2" key="1">
    <citation type="journal article" date="2011" name="Stand. Genomic Sci.">
        <title>High quality draft genome sequence of Segniliparus rugosus CDC 945(T)= (ATCC BAA-974(T)).</title>
        <authorList>
            <person name="Earl A.M."/>
            <person name="Desjardins C.A."/>
            <person name="Fitzgerald M.G."/>
            <person name="Arachchi H.M."/>
            <person name="Zeng Q."/>
            <person name="Mehta T."/>
            <person name="Griggs A."/>
            <person name="Birren B.W."/>
            <person name="Toney N.C."/>
            <person name="Carr J."/>
            <person name="Posey J."/>
            <person name="Butler W.R."/>
        </authorList>
    </citation>
    <scope>NUCLEOTIDE SEQUENCE [LARGE SCALE GENOMIC DNA]</scope>
    <source>
        <strain evidence="2">ATCC BAA-974 / DSM 45345 / CCUG 50838 / CIP 108380 / JCM 13579 / CDC 945</strain>
    </source>
</reference>